<evidence type="ECO:0000256" key="7">
    <source>
        <dbReference type="ARBA" id="ARBA00023125"/>
    </source>
</evidence>
<dbReference type="VEuPathDB" id="FungiDB:ASPZODRAFT_19787"/>
<keyword evidence="6" id="KW-0378">Hydrolase</keyword>
<dbReference type="GO" id="GO:0003684">
    <property type="term" value="F:damaged DNA binding"/>
    <property type="evidence" value="ECO:0007669"/>
    <property type="project" value="TreeGrafter"/>
</dbReference>
<evidence type="ECO:0000256" key="8">
    <source>
        <dbReference type="ARBA" id="ARBA00023204"/>
    </source>
</evidence>
<name>A0A1L9S7G2_9EURO</name>
<dbReference type="Proteomes" id="UP000184188">
    <property type="component" value="Unassembled WGS sequence"/>
</dbReference>
<dbReference type="InterPro" id="IPR047520">
    <property type="entry name" value="XPF_nuclease"/>
</dbReference>
<dbReference type="EMBL" id="KV878354">
    <property type="protein sequence ID" value="OJJ43090.1"/>
    <property type="molecule type" value="Genomic_DNA"/>
</dbReference>
<keyword evidence="4" id="KW-0255">Endonuclease</keyword>
<dbReference type="Gene3D" id="3.40.50.10130">
    <property type="match status" value="1"/>
</dbReference>
<protein>
    <recommendedName>
        <fullName evidence="11">ERCC4 domain-containing protein</fullName>
    </recommendedName>
</protein>
<dbReference type="PANTHER" id="PTHR10150">
    <property type="entry name" value="DNA REPAIR ENDONUCLEASE XPF"/>
    <property type="match status" value="1"/>
</dbReference>
<evidence type="ECO:0000256" key="5">
    <source>
        <dbReference type="ARBA" id="ARBA00022763"/>
    </source>
</evidence>
<evidence type="ECO:0000256" key="4">
    <source>
        <dbReference type="ARBA" id="ARBA00022759"/>
    </source>
</evidence>
<keyword evidence="13" id="KW-1185">Reference proteome</keyword>
<dbReference type="GO" id="GO:0007534">
    <property type="term" value="P:gene conversion at mating-type locus"/>
    <property type="evidence" value="ECO:0007669"/>
    <property type="project" value="EnsemblFungi"/>
</dbReference>
<dbReference type="CDD" id="cd20078">
    <property type="entry name" value="XPF_nuclease_XPF_euk"/>
    <property type="match status" value="1"/>
</dbReference>
<keyword evidence="5" id="KW-0227">DNA damage</keyword>
<dbReference type="SUPFAM" id="SSF52980">
    <property type="entry name" value="Restriction endonuclease-like"/>
    <property type="match status" value="1"/>
</dbReference>
<evidence type="ECO:0000256" key="9">
    <source>
        <dbReference type="ARBA" id="ARBA00023242"/>
    </source>
</evidence>
<dbReference type="RefSeq" id="XP_022577600.1">
    <property type="nucleotide sequence ID" value="XM_022727481.1"/>
</dbReference>
<comment type="similarity">
    <text evidence="2">Belongs to the XPF family.</text>
</comment>
<keyword evidence="3" id="KW-0540">Nuclease</keyword>
<evidence type="ECO:0000256" key="3">
    <source>
        <dbReference type="ARBA" id="ARBA00022722"/>
    </source>
</evidence>
<evidence type="ECO:0000256" key="10">
    <source>
        <dbReference type="SAM" id="MobiDB-lite"/>
    </source>
</evidence>
<feature type="compositionally biased region" description="Polar residues" evidence="10">
    <location>
        <begin position="483"/>
        <end position="494"/>
    </location>
</feature>
<keyword evidence="9" id="KW-0539">Nucleus</keyword>
<dbReference type="GO" id="GO:1990599">
    <property type="term" value="F:3' overhang single-stranded DNA endodeoxyribonuclease activity"/>
    <property type="evidence" value="ECO:0007669"/>
    <property type="project" value="EnsemblFungi"/>
</dbReference>
<dbReference type="InterPro" id="IPR006166">
    <property type="entry name" value="ERCC4_domain"/>
</dbReference>
<dbReference type="GO" id="GO:0000712">
    <property type="term" value="P:resolution of meiotic recombination intermediates"/>
    <property type="evidence" value="ECO:0007669"/>
    <property type="project" value="TreeGrafter"/>
</dbReference>
<evidence type="ECO:0000259" key="11">
    <source>
        <dbReference type="SMART" id="SM00891"/>
    </source>
</evidence>
<sequence length="981" mass="109900">MPPERANPPVKLSLPLQYQQDIFTELRVEDELVILARGLGLLRLVTNLLHFYDAAGNNLVLIVGADDRENEWIGEALAEHYAISKTPLARGLKVINTERASVPMREKIYAEGGILSVTSRILVVDLLSKLLDPEKITGMLVLHAEKVVATSLEAFIVRIYRQANKVGFLKAFSDSPEPFTTGFAPLANMMRNLFLRKTSLWPRFHVTVAESLEGHRKAEVIELEVPMNDKMREIQNAVLECVETSISELKKSNTGLDMEEWTLDSALHRNFDVSIRRQLDPIWHRVSFRTRQIVSDLTDLRAILHALLTYDAVSFVKYLDTIVAAHSPPPGSTKHNYSPWLFLDAAHALFQTAKSRVYQGRLTNDMAPSLSTSFSATLQPVLEEQPKWIVLADVLEEIERDTYFNPTPAEESNSVILIMCSDQRTCRQLREYLATMHTQIDSNFDEQMENTDGISEPKASAGIFLRRKLREYLNWKGTVANINKNLSTTPNTPAGKSRDSSAPLNPHQGRPPPNKRRRVRGGGTTALVPARAPNTSVQTEVELPGQVSGLLDEIQPTAAEETQKDEIVIDDLENMEDYYELYDMNDLIMIHPFDGDMDEHILEEVRPRYIIMYEPDAAFIRRVEVYRSSHVGRNVRVYFMYYGGSVEEQRYLSAVRREKDAFTKLIKEKGNMAVTITHDKSAEDPQEQFLRTVNTRIAGGGRLAATSAPPRVVVDVREFRSALPSLLHGNNIIVVPCQLTVGDYVLTPDICVERKSVRDLISSLRNGRLYNQTETMLQHYKTPLLLIEFDQSKSFTFDAFASAVNPGASFFTDYGFSSAGVGTSLPTSSSLANPLNPKSPQHMLVLLMTAFPRLKIIWSSSPYQTAEIFAELKKNNPEPDPIRAVQLGLDIDIGTSSSASAGRGADVMAATGIEHRIFNKLPQDMLSAVPGVTPQALERLILETGNVHEIANMSVEQLDPLVGKEVARKIVGFFRKSVFED</sequence>
<gene>
    <name evidence="12" type="ORF">ASPZODRAFT_19787</name>
</gene>
<dbReference type="SUPFAM" id="SSF47781">
    <property type="entry name" value="RuvA domain 2-like"/>
    <property type="match status" value="1"/>
</dbReference>
<dbReference type="STRING" id="1073090.A0A1L9S7G2"/>
<dbReference type="AlphaFoldDB" id="A0A1L9S7G2"/>
<keyword evidence="7" id="KW-0238">DNA-binding</keyword>
<dbReference type="OrthoDB" id="361020at2759"/>
<dbReference type="GO" id="GO:0000110">
    <property type="term" value="C:nucleotide-excision repair factor 1 complex"/>
    <property type="evidence" value="ECO:0007669"/>
    <property type="project" value="EnsemblFungi"/>
</dbReference>
<evidence type="ECO:0000256" key="6">
    <source>
        <dbReference type="ARBA" id="ARBA00022801"/>
    </source>
</evidence>
<dbReference type="InterPro" id="IPR010994">
    <property type="entry name" value="RuvA_2-like"/>
</dbReference>
<dbReference type="GO" id="GO:0003697">
    <property type="term" value="F:single-stranded DNA binding"/>
    <property type="evidence" value="ECO:0007669"/>
    <property type="project" value="InterPro"/>
</dbReference>
<evidence type="ECO:0000256" key="1">
    <source>
        <dbReference type="ARBA" id="ARBA00004123"/>
    </source>
</evidence>
<dbReference type="GO" id="GO:0000724">
    <property type="term" value="P:double-strand break repair via homologous recombination"/>
    <property type="evidence" value="ECO:0007669"/>
    <property type="project" value="EnsemblFungi"/>
</dbReference>
<evidence type="ECO:0000313" key="12">
    <source>
        <dbReference type="EMBL" id="OJJ43090.1"/>
    </source>
</evidence>
<organism evidence="12 13">
    <name type="scientific">Penicilliopsis zonata CBS 506.65</name>
    <dbReference type="NCBI Taxonomy" id="1073090"/>
    <lineage>
        <taxon>Eukaryota</taxon>
        <taxon>Fungi</taxon>
        <taxon>Dikarya</taxon>
        <taxon>Ascomycota</taxon>
        <taxon>Pezizomycotina</taxon>
        <taxon>Eurotiomycetes</taxon>
        <taxon>Eurotiomycetidae</taxon>
        <taxon>Eurotiales</taxon>
        <taxon>Aspergillaceae</taxon>
        <taxon>Penicilliopsis</taxon>
    </lineage>
</organism>
<keyword evidence="8" id="KW-0234">DNA repair</keyword>
<evidence type="ECO:0000313" key="13">
    <source>
        <dbReference type="Proteomes" id="UP000184188"/>
    </source>
</evidence>
<dbReference type="Gene3D" id="1.10.150.20">
    <property type="entry name" value="5' to 3' exonuclease, C-terminal subdomain"/>
    <property type="match status" value="1"/>
</dbReference>
<feature type="domain" description="ERCC4" evidence="11">
    <location>
        <begin position="711"/>
        <end position="791"/>
    </location>
</feature>
<dbReference type="Pfam" id="PF02732">
    <property type="entry name" value="ERCC4"/>
    <property type="match status" value="1"/>
</dbReference>
<dbReference type="GO" id="GO:1901255">
    <property type="term" value="P:nucleotide-excision repair involved in interstrand cross-link repair"/>
    <property type="evidence" value="ECO:0007669"/>
    <property type="project" value="EnsemblFungi"/>
</dbReference>
<dbReference type="GeneID" id="34613945"/>
<dbReference type="NCBIfam" id="TIGR00596">
    <property type="entry name" value="rad1"/>
    <property type="match status" value="1"/>
</dbReference>
<comment type="subcellular location">
    <subcellularLocation>
        <location evidence="1">Nucleus</location>
    </subcellularLocation>
</comment>
<dbReference type="InterPro" id="IPR011335">
    <property type="entry name" value="Restrct_endonuc-II-like"/>
</dbReference>
<dbReference type="InterPro" id="IPR006167">
    <property type="entry name" value="XPF"/>
</dbReference>
<dbReference type="PANTHER" id="PTHR10150:SF0">
    <property type="entry name" value="DNA REPAIR ENDONUCLEASE XPF"/>
    <property type="match status" value="1"/>
</dbReference>
<evidence type="ECO:0000256" key="2">
    <source>
        <dbReference type="ARBA" id="ARBA00010015"/>
    </source>
</evidence>
<dbReference type="FunFam" id="3.40.50.10130:FF:000002">
    <property type="entry name" value="DNA repair endonuclease XPF"/>
    <property type="match status" value="1"/>
</dbReference>
<dbReference type="SMART" id="SM00891">
    <property type="entry name" value="ERCC4"/>
    <property type="match status" value="1"/>
</dbReference>
<reference evidence="13" key="1">
    <citation type="journal article" date="2017" name="Genome Biol.">
        <title>Comparative genomics reveals high biological diversity and specific adaptations in the industrially and medically important fungal genus Aspergillus.</title>
        <authorList>
            <person name="de Vries R.P."/>
            <person name="Riley R."/>
            <person name="Wiebenga A."/>
            <person name="Aguilar-Osorio G."/>
            <person name="Amillis S."/>
            <person name="Uchima C.A."/>
            <person name="Anderluh G."/>
            <person name="Asadollahi M."/>
            <person name="Askin M."/>
            <person name="Barry K."/>
            <person name="Battaglia E."/>
            <person name="Bayram O."/>
            <person name="Benocci T."/>
            <person name="Braus-Stromeyer S.A."/>
            <person name="Caldana C."/>
            <person name="Canovas D."/>
            <person name="Cerqueira G.C."/>
            <person name="Chen F."/>
            <person name="Chen W."/>
            <person name="Choi C."/>
            <person name="Clum A."/>
            <person name="Dos Santos R.A."/>
            <person name="Damasio A.R."/>
            <person name="Diallinas G."/>
            <person name="Emri T."/>
            <person name="Fekete E."/>
            <person name="Flipphi M."/>
            <person name="Freyberg S."/>
            <person name="Gallo A."/>
            <person name="Gournas C."/>
            <person name="Habgood R."/>
            <person name="Hainaut M."/>
            <person name="Harispe M.L."/>
            <person name="Henrissat B."/>
            <person name="Hilden K.S."/>
            <person name="Hope R."/>
            <person name="Hossain A."/>
            <person name="Karabika E."/>
            <person name="Karaffa L."/>
            <person name="Karanyi Z."/>
            <person name="Krasevec N."/>
            <person name="Kuo A."/>
            <person name="Kusch H."/>
            <person name="LaButti K."/>
            <person name="Lagendijk E.L."/>
            <person name="Lapidus A."/>
            <person name="Levasseur A."/>
            <person name="Lindquist E."/>
            <person name="Lipzen A."/>
            <person name="Logrieco A.F."/>
            <person name="MacCabe A."/>
            <person name="Maekelae M.R."/>
            <person name="Malavazi I."/>
            <person name="Melin P."/>
            <person name="Meyer V."/>
            <person name="Mielnichuk N."/>
            <person name="Miskei M."/>
            <person name="Molnar A.P."/>
            <person name="Mule G."/>
            <person name="Ngan C.Y."/>
            <person name="Orejas M."/>
            <person name="Orosz E."/>
            <person name="Ouedraogo J.P."/>
            <person name="Overkamp K.M."/>
            <person name="Park H.-S."/>
            <person name="Perrone G."/>
            <person name="Piumi F."/>
            <person name="Punt P.J."/>
            <person name="Ram A.F."/>
            <person name="Ramon A."/>
            <person name="Rauscher S."/>
            <person name="Record E."/>
            <person name="Riano-Pachon D.M."/>
            <person name="Robert V."/>
            <person name="Roehrig J."/>
            <person name="Ruller R."/>
            <person name="Salamov A."/>
            <person name="Salih N.S."/>
            <person name="Samson R.A."/>
            <person name="Sandor E."/>
            <person name="Sanguinetti M."/>
            <person name="Schuetze T."/>
            <person name="Sepcic K."/>
            <person name="Shelest E."/>
            <person name="Sherlock G."/>
            <person name="Sophianopoulou V."/>
            <person name="Squina F.M."/>
            <person name="Sun H."/>
            <person name="Susca A."/>
            <person name="Todd R.B."/>
            <person name="Tsang A."/>
            <person name="Unkles S.E."/>
            <person name="van de Wiele N."/>
            <person name="van Rossen-Uffink D."/>
            <person name="Oliveira J.V."/>
            <person name="Vesth T.C."/>
            <person name="Visser J."/>
            <person name="Yu J.-H."/>
            <person name="Zhou M."/>
            <person name="Andersen M.R."/>
            <person name="Archer D.B."/>
            <person name="Baker S.E."/>
            <person name="Benoit I."/>
            <person name="Brakhage A.A."/>
            <person name="Braus G.H."/>
            <person name="Fischer R."/>
            <person name="Frisvad J.C."/>
            <person name="Goldman G.H."/>
            <person name="Houbraken J."/>
            <person name="Oakley B."/>
            <person name="Pocsi I."/>
            <person name="Scazzocchio C."/>
            <person name="Seiboth B."/>
            <person name="vanKuyk P.A."/>
            <person name="Wortman J."/>
            <person name="Dyer P.S."/>
            <person name="Grigoriev I.V."/>
        </authorList>
    </citation>
    <scope>NUCLEOTIDE SEQUENCE [LARGE SCALE GENOMIC DNA]</scope>
    <source>
        <strain evidence="13">CBS 506.65</strain>
    </source>
</reference>
<accession>A0A1L9S7G2</accession>
<proteinExistence type="inferred from homology"/>
<dbReference type="GO" id="GO:0000736">
    <property type="term" value="P:double-strand break repair via single-strand annealing, removal of nonhomologous ends"/>
    <property type="evidence" value="ECO:0007669"/>
    <property type="project" value="TreeGrafter"/>
</dbReference>
<feature type="region of interest" description="Disordered" evidence="10">
    <location>
        <begin position="483"/>
        <end position="538"/>
    </location>
</feature>